<dbReference type="Pfam" id="PF24991">
    <property type="entry name" value="Ig_NUP210_4th"/>
    <property type="match status" value="1"/>
</dbReference>
<dbReference type="Pfam" id="PF22969">
    <property type="entry name" value="Ig_NUP210_2nd"/>
    <property type="match status" value="1"/>
</dbReference>
<sequence length="1354" mass="146354">MLLAACALALLQSWLSVAAAFKLNTGHILKCDVIVDDIHSIKIGTTTQELYLHNTPESLVVNAYDEYGNTFSSLDGIPFEWKIQSDSEQGLDTSGNGVLRFLTWTESEYSTPYRLSALESEGLQESVYDNVPPARVHLLVMANAQLHPPVLYMIPNTLATFHVHVVRSDGSEDVEDAISSLRLNLTDAMDNDTQLLAHHRRPTSIVNVVEPAYFRFTLEPYLVSNETSFCVSASLHSSAAQNHLPNQWTLETGKTYKLIINVFDQNNHKIYSADNQRILANFSQPKVESGRSIPLDHPISGSQEITIFSSVSLLPNRLNLAWNPSLNGTITDFGGAYALKPSGGSGEYTWTVLEASKNSKGMHAESSAVATVSNNGELLPRNFGTAVVVVSDLRNPATCSYSIVNISPVSNLAFSLGRVEVFLPRQPLSLDSDRLKSALQTRQIETDLADLTFTSIPEAKLRLPLSSSEKNSNAILTIGLTAVDADSNPLTACHNLPIRIHPTDPLIVKVLPGFSYPPPTANLSDPLPCAFFRVIGLREGFTELEASYVGPSEETMRSSSLFPVAVYRDIKFLAGASTLAVAVGSSLRVSHIRGPLPWPLDSSHYFIDVRMSTSPQIQTSALPKLLQAPRPVTMKPVPNEDNSVYSFVLRCEASGRFDVHVIVGNEPSRTNVKPAVLTAPITLLCEVPSSLNLIPQLHLPILPPGLPACPFANRSSWSTEDTVLVTNKAPLRVELMFKGSSGLELFGTDSLVTVAHLSGDTKTEKIFTDVEPHIHVPTSLSVVSDLATHRQRSFFDITPRLPGVSAGTVLVKVVAKHEWPGEESPVLAASLSVRFSPPVSIYPSNDFQLLFHTKAASDVHLADGSGFFHLSVFSANDQPNTNTPRQLCLAVNSQPLGSDTENIDQLSPSDRLHTKRNFVLSPKCLGRAVFKVTDVCFPDPTSNEKANHAATDQRIVSVVGLGSLRLYAPSQIELNTEADAFVRAFDTDGNLLSSRFASLVPLKLLPFERDGGPSPSPDTILGLPKAWASQDVGFWAASKTPGSASRPGIAVFRVRGQAVGSTRLRVRSDVNTGLIGAGILSNAVDINIFSPLRLEPCNFNLLLGGAYEINAFGGPQPRSLDFSVSGSGQQPLEVELSSISSTENGVLVRSGLGSTGTVVVKAKAFSTTGYANLNVTDFDFWNLSVPTGALSSESECPVNLVALSGIRIGCPLREYVGGSNAARDASGAAAEEAVTTPTGDSRVLIASRRSADGSYEGGAPIWAEGIVARRGRDRHQPALVTPMGMSDLLPPLRFSWRLTPPMPSASAELVHWLSQLNVEPDEVNFYLKLKQFEALAFYQPETLHFLALSTFIIA</sequence>
<dbReference type="InterPro" id="IPR008964">
    <property type="entry name" value="Invasin/intimin_cell_adhesion"/>
</dbReference>
<evidence type="ECO:0000259" key="4">
    <source>
        <dbReference type="Pfam" id="PF24991"/>
    </source>
</evidence>
<dbReference type="InterPro" id="IPR055097">
    <property type="entry name" value="Ig_NUP210_2nd"/>
</dbReference>
<feature type="chain" id="PRO_5043141284" evidence="1">
    <location>
        <begin position="21"/>
        <end position="1354"/>
    </location>
</feature>
<feature type="domain" description="NUP210 fourth Ig-like" evidence="4">
    <location>
        <begin position="246"/>
        <end position="284"/>
    </location>
</feature>
<dbReference type="OrthoDB" id="361283at2759"/>
<dbReference type="PANTHER" id="PTHR23019:SF0">
    <property type="entry name" value="NUCLEAR PORE MEMBRANE GLYCOPROTEIN 210"/>
    <property type="match status" value="1"/>
</dbReference>
<dbReference type="Pfam" id="PF22962">
    <property type="entry name" value="Ig_NUP210_7th"/>
    <property type="match status" value="1"/>
</dbReference>
<reference evidence="7" key="1">
    <citation type="submission" date="2016-06" db="UniProtKB">
        <authorList>
            <consortium name="WormBaseParasite"/>
        </authorList>
    </citation>
    <scope>IDENTIFICATION</scope>
</reference>
<reference evidence="5 6" key="2">
    <citation type="submission" date="2018-11" db="EMBL/GenBank/DDBJ databases">
        <authorList>
            <consortium name="Pathogen Informatics"/>
        </authorList>
    </citation>
    <scope>NUCLEOTIDE SEQUENCE [LARGE SCALE GENOMIC DNA]</scope>
    <source>
        <strain evidence="5 6">NST_G2</strain>
    </source>
</reference>
<feature type="domain" description="NUP210 Ig-like" evidence="2">
    <location>
        <begin position="577"/>
        <end position="686"/>
    </location>
</feature>
<protein>
    <submittedName>
        <fullName evidence="7">Cadherin domain-containing protein</fullName>
    </submittedName>
</protein>
<organism evidence="7">
    <name type="scientific">Schistocephalus solidus</name>
    <name type="common">Tapeworm</name>
    <dbReference type="NCBI Taxonomy" id="70667"/>
    <lineage>
        <taxon>Eukaryota</taxon>
        <taxon>Metazoa</taxon>
        <taxon>Spiralia</taxon>
        <taxon>Lophotrochozoa</taxon>
        <taxon>Platyhelminthes</taxon>
        <taxon>Cestoda</taxon>
        <taxon>Eucestoda</taxon>
        <taxon>Diphyllobothriidea</taxon>
        <taxon>Diphyllobothriidae</taxon>
        <taxon>Schistocephalus</taxon>
    </lineage>
</organism>
<evidence type="ECO:0000256" key="1">
    <source>
        <dbReference type="SAM" id="SignalP"/>
    </source>
</evidence>
<dbReference type="InterPro" id="IPR055099">
    <property type="entry name" value="Ig_NUP210_7th"/>
</dbReference>
<dbReference type="GO" id="GO:0005643">
    <property type="term" value="C:nuclear pore"/>
    <property type="evidence" value="ECO:0007669"/>
    <property type="project" value="TreeGrafter"/>
</dbReference>
<keyword evidence="1" id="KW-0732">Signal</keyword>
<evidence type="ECO:0000259" key="2">
    <source>
        <dbReference type="Pfam" id="PF22962"/>
    </source>
</evidence>
<dbReference type="PANTHER" id="PTHR23019">
    <property type="entry name" value="NUCLEAR PORE MEMBRANE GLYCOPROTEIN GP210-RELATED"/>
    <property type="match status" value="1"/>
</dbReference>
<keyword evidence="6" id="KW-1185">Reference proteome</keyword>
<dbReference type="InterPro" id="IPR045197">
    <property type="entry name" value="NUP210-like"/>
</dbReference>
<feature type="domain" description="NUP210 Ig-like" evidence="3">
    <location>
        <begin position="45"/>
        <end position="124"/>
    </location>
</feature>
<gene>
    <name evidence="5" type="ORF">SSLN_LOCUS7253</name>
</gene>
<accession>A0A183SSQ5</accession>
<feature type="signal peptide" evidence="1">
    <location>
        <begin position="1"/>
        <end position="20"/>
    </location>
</feature>
<dbReference type="WBParaSite" id="SSLN_0000750201-mRNA-1">
    <property type="protein sequence ID" value="SSLN_0000750201-mRNA-1"/>
    <property type="gene ID" value="SSLN_0000750201"/>
</dbReference>
<evidence type="ECO:0000259" key="3">
    <source>
        <dbReference type="Pfam" id="PF22969"/>
    </source>
</evidence>
<dbReference type="STRING" id="70667.A0A183SSQ5"/>
<dbReference type="Proteomes" id="UP000275846">
    <property type="component" value="Unassembled WGS sequence"/>
</dbReference>
<dbReference type="EMBL" id="UYSU01034059">
    <property type="protein sequence ID" value="VDL93638.1"/>
    <property type="molecule type" value="Genomic_DNA"/>
</dbReference>
<evidence type="ECO:0000313" key="6">
    <source>
        <dbReference type="Proteomes" id="UP000275846"/>
    </source>
</evidence>
<dbReference type="SUPFAM" id="SSF49373">
    <property type="entry name" value="Invasin/intimin cell-adhesion fragments"/>
    <property type="match status" value="1"/>
</dbReference>
<name>A0A183SSQ5_SCHSO</name>
<proteinExistence type="predicted"/>
<dbReference type="InterPro" id="IPR056897">
    <property type="entry name" value="Ig_NUP210_4th"/>
</dbReference>
<evidence type="ECO:0000313" key="5">
    <source>
        <dbReference type="EMBL" id="VDL93638.1"/>
    </source>
</evidence>
<evidence type="ECO:0000313" key="7">
    <source>
        <dbReference type="WBParaSite" id="SSLN_0000750201-mRNA-1"/>
    </source>
</evidence>